<dbReference type="InterPro" id="IPR029063">
    <property type="entry name" value="SAM-dependent_MTases_sf"/>
</dbReference>
<dbReference type="InterPro" id="IPR024160">
    <property type="entry name" value="BIN3_SAM-bd_dom"/>
</dbReference>
<evidence type="ECO:0000256" key="1">
    <source>
        <dbReference type="ARBA" id="ARBA00008361"/>
    </source>
</evidence>
<evidence type="ECO:0000313" key="10">
    <source>
        <dbReference type="RefSeq" id="XP_021859634.2"/>
    </source>
</evidence>
<evidence type="ECO:0000256" key="4">
    <source>
        <dbReference type="ARBA" id="ARBA00022691"/>
    </source>
</evidence>
<evidence type="ECO:0000256" key="2">
    <source>
        <dbReference type="ARBA" id="ARBA00022603"/>
    </source>
</evidence>
<dbReference type="CDD" id="cd02440">
    <property type="entry name" value="AdoMet_MTases"/>
    <property type="match status" value="1"/>
</dbReference>
<dbReference type="RefSeq" id="XP_021859634.2">
    <property type="nucleotide sequence ID" value="XM_022003942.2"/>
</dbReference>
<organism evidence="9 10">
    <name type="scientific">Spinacia oleracea</name>
    <name type="common">Spinach</name>
    <dbReference type="NCBI Taxonomy" id="3562"/>
    <lineage>
        <taxon>Eukaryota</taxon>
        <taxon>Viridiplantae</taxon>
        <taxon>Streptophyta</taxon>
        <taxon>Embryophyta</taxon>
        <taxon>Tracheophyta</taxon>
        <taxon>Spermatophyta</taxon>
        <taxon>Magnoliopsida</taxon>
        <taxon>eudicotyledons</taxon>
        <taxon>Gunneridae</taxon>
        <taxon>Pentapetalae</taxon>
        <taxon>Caryophyllales</taxon>
        <taxon>Chenopodiaceae</taxon>
        <taxon>Chenopodioideae</taxon>
        <taxon>Anserineae</taxon>
        <taxon>Spinacia</taxon>
    </lineage>
</organism>
<keyword evidence="4 5" id="KW-0949">S-adenosyl-L-methionine</keyword>
<comment type="similarity">
    <text evidence="1 6">Belongs to the methyltransferase superfamily.</text>
</comment>
<dbReference type="InterPro" id="IPR039772">
    <property type="entry name" value="Bin3-like"/>
</dbReference>
<dbReference type="EC" id="2.1.1.-" evidence="6"/>
<dbReference type="Pfam" id="PF06859">
    <property type="entry name" value="Bin3"/>
    <property type="match status" value="1"/>
</dbReference>
<feature type="region of interest" description="Disordered" evidence="7">
    <location>
        <begin position="1"/>
        <end position="22"/>
    </location>
</feature>
<keyword evidence="3 6" id="KW-0808">Transferase</keyword>
<proteinExistence type="inferred from homology"/>
<sequence>MAESTQKSEKQNPVNVINNNNGVVNNKKKRKEVAPFGNYRNYYGYRVGHDVEEDPRFKVFKKEWFEGKDCLDIGCNSGLITINIAKKFYCRTILGIDIDKDRINDALWRIRKTIREEKAGNGIVVPSKSKVVKVMNESEGDKTCSTSAKDDETETSSAERNLLDVVSFRSENFVTSWSSLPLKHYDTIVCLSVTKWVHLNWGDEGLISLFAKFWRLLNPGGILVLEPQPWDSYYKNRLTTEVTQMNYKHIVHRPDFFQEMLLDKIGFRTVEQATTSVSGATLGFDRPVLVFRK</sequence>
<evidence type="ECO:0000259" key="8">
    <source>
        <dbReference type="PROSITE" id="PS51515"/>
    </source>
</evidence>
<accession>A0A9R0J1S6</accession>
<dbReference type="PANTHER" id="PTHR12315">
    <property type="entry name" value="BICOID-INTERACTING PROTEIN RELATED"/>
    <property type="match status" value="1"/>
</dbReference>
<protein>
    <recommendedName>
        <fullName evidence="6">RNA methyltransferase</fullName>
        <ecNumber evidence="6">2.1.1.-</ecNumber>
    </recommendedName>
</protein>
<keyword evidence="9" id="KW-1185">Reference proteome</keyword>
<evidence type="ECO:0000256" key="7">
    <source>
        <dbReference type="SAM" id="MobiDB-lite"/>
    </source>
</evidence>
<reference evidence="10" key="2">
    <citation type="submission" date="2025-08" db="UniProtKB">
        <authorList>
            <consortium name="RefSeq"/>
        </authorList>
    </citation>
    <scope>IDENTIFICATION</scope>
    <source>
        <tissue evidence="10">Leaf</tissue>
    </source>
</reference>
<dbReference type="Proteomes" id="UP000813463">
    <property type="component" value="Chromosome 2"/>
</dbReference>
<feature type="domain" description="Bin3-type SAM" evidence="8">
    <location>
        <begin position="54"/>
        <end position="293"/>
    </location>
</feature>
<dbReference type="GO" id="GO:0008168">
    <property type="term" value="F:methyltransferase activity"/>
    <property type="evidence" value="ECO:0007669"/>
    <property type="project" value="UniProtKB-KW"/>
</dbReference>
<evidence type="ECO:0000313" key="9">
    <source>
        <dbReference type="Proteomes" id="UP000813463"/>
    </source>
</evidence>
<evidence type="ECO:0000256" key="3">
    <source>
        <dbReference type="ARBA" id="ARBA00022679"/>
    </source>
</evidence>
<evidence type="ECO:0000256" key="6">
    <source>
        <dbReference type="RuleBase" id="RU367087"/>
    </source>
</evidence>
<keyword evidence="2 6" id="KW-0489">Methyltransferase</keyword>
<gene>
    <name evidence="10" type="primary">LOC110798745</name>
</gene>
<dbReference type="Gene3D" id="3.40.50.150">
    <property type="entry name" value="Vaccinia Virus protein VP39"/>
    <property type="match status" value="1"/>
</dbReference>
<dbReference type="PROSITE" id="PS51515">
    <property type="entry name" value="BIN3_SAM"/>
    <property type="match status" value="1"/>
</dbReference>
<name>A0A9R0J1S6_SPIOL</name>
<dbReference type="SUPFAM" id="SSF53335">
    <property type="entry name" value="S-adenosyl-L-methionine-dependent methyltransferases"/>
    <property type="match status" value="1"/>
</dbReference>
<feature type="compositionally biased region" description="Low complexity" evidence="7">
    <location>
        <begin position="11"/>
        <end position="22"/>
    </location>
</feature>
<dbReference type="GeneID" id="110798745"/>
<dbReference type="InterPro" id="IPR010675">
    <property type="entry name" value="Bin3_C"/>
</dbReference>
<feature type="compositionally biased region" description="Basic and acidic residues" evidence="7">
    <location>
        <begin position="1"/>
        <end position="10"/>
    </location>
</feature>
<dbReference type="PANTHER" id="PTHR12315:SF0">
    <property type="entry name" value="7SK SNRNA METHYLPHOSPHATE CAPPING ENZYME"/>
    <property type="match status" value="1"/>
</dbReference>
<dbReference type="GO" id="GO:0032259">
    <property type="term" value="P:methylation"/>
    <property type="evidence" value="ECO:0007669"/>
    <property type="project" value="UniProtKB-KW"/>
</dbReference>
<evidence type="ECO:0000256" key="5">
    <source>
        <dbReference type="PROSITE-ProRule" id="PRU00848"/>
    </source>
</evidence>
<reference evidence="9" key="1">
    <citation type="journal article" date="2021" name="Nat. Commun.">
        <title>Genomic analyses provide insights into spinach domestication and the genetic basis of agronomic traits.</title>
        <authorList>
            <person name="Cai X."/>
            <person name="Sun X."/>
            <person name="Xu C."/>
            <person name="Sun H."/>
            <person name="Wang X."/>
            <person name="Ge C."/>
            <person name="Zhang Z."/>
            <person name="Wang Q."/>
            <person name="Fei Z."/>
            <person name="Jiao C."/>
            <person name="Wang Q."/>
        </authorList>
    </citation>
    <scope>NUCLEOTIDE SEQUENCE [LARGE SCALE GENOMIC DNA]</scope>
    <source>
        <strain evidence="9">cv. Varoflay</strain>
    </source>
</reference>